<evidence type="ECO:0000313" key="1">
    <source>
        <dbReference type="EMBL" id="BAY86511.1"/>
    </source>
</evidence>
<dbReference type="OrthoDB" id="517586at2"/>
<proteinExistence type="predicted"/>
<dbReference type="AlphaFoldDB" id="A0A1Z4LZA7"/>
<reference evidence="1 2" key="1">
    <citation type="submission" date="2017-06" db="EMBL/GenBank/DDBJ databases">
        <title>Genome sequencing of cyanobaciteial culture collection at National Institute for Environmental Studies (NIES).</title>
        <authorList>
            <person name="Hirose Y."/>
            <person name="Shimura Y."/>
            <person name="Fujisawa T."/>
            <person name="Nakamura Y."/>
            <person name="Kawachi M."/>
        </authorList>
    </citation>
    <scope>NUCLEOTIDE SEQUENCE [LARGE SCALE GENOMIC DNA]</scope>
    <source>
        <strain evidence="1 2">NIES-267</strain>
    </source>
</reference>
<evidence type="ECO:0008006" key="3">
    <source>
        <dbReference type="Google" id="ProtNLM"/>
    </source>
</evidence>
<gene>
    <name evidence="1" type="ORF">NIES267_60200</name>
</gene>
<dbReference type="PROSITE" id="PS51257">
    <property type="entry name" value="PROKAR_LIPOPROTEIN"/>
    <property type="match status" value="1"/>
</dbReference>
<sequence length="129" mass="14220">MQFLNHKLIGVASFFTFSVINVIFSQSAVSAVSCEAGTINRYSNGSLKYCILARDTKVRIGNNQSGTSIFPCKVGNYINFTEKSQFQRCKLSEEIKIKTGNSVTICPTDYNVSVSTLDDGKMSVECSNY</sequence>
<keyword evidence="2" id="KW-1185">Reference proteome</keyword>
<evidence type="ECO:0000313" key="2">
    <source>
        <dbReference type="Proteomes" id="UP000218418"/>
    </source>
</evidence>
<organism evidence="1 2">
    <name type="scientific">Calothrix parasitica NIES-267</name>
    <dbReference type="NCBI Taxonomy" id="1973488"/>
    <lineage>
        <taxon>Bacteria</taxon>
        <taxon>Bacillati</taxon>
        <taxon>Cyanobacteriota</taxon>
        <taxon>Cyanophyceae</taxon>
        <taxon>Nostocales</taxon>
        <taxon>Calotrichaceae</taxon>
        <taxon>Calothrix</taxon>
    </lineage>
</organism>
<name>A0A1Z4LZA7_9CYAN</name>
<protein>
    <recommendedName>
        <fullName evidence="3">Cyanovirin-N domain-containing protein</fullName>
    </recommendedName>
</protein>
<dbReference type="EMBL" id="AP018227">
    <property type="protein sequence ID" value="BAY86511.1"/>
    <property type="molecule type" value="Genomic_DNA"/>
</dbReference>
<accession>A0A1Z4LZA7</accession>
<dbReference type="Proteomes" id="UP000218418">
    <property type="component" value="Chromosome"/>
</dbReference>